<dbReference type="Proteomes" id="UP001142400">
    <property type="component" value="Unassembled WGS sequence"/>
</dbReference>
<gene>
    <name evidence="2" type="ORF">NQU54_20415</name>
</gene>
<evidence type="ECO:0000313" key="3">
    <source>
        <dbReference type="Proteomes" id="UP001142400"/>
    </source>
</evidence>
<keyword evidence="1" id="KW-0732">Signal</keyword>
<accession>A0A9X2LXP2</accession>
<comment type="caution">
    <text evidence="2">The sequence shown here is derived from an EMBL/GenBank/DDBJ whole genome shotgun (WGS) entry which is preliminary data.</text>
</comment>
<evidence type="ECO:0000256" key="1">
    <source>
        <dbReference type="SAM" id="SignalP"/>
    </source>
</evidence>
<dbReference type="RefSeq" id="WP_257632308.1">
    <property type="nucleotide sequence ID" value="NZ_JANIIC010000023.1"/>
</dbReference>
<feature type="signal peptide" evidence="1">
    <location>
        <begin position="1"/>
        <end position="30"/>
    </location>
</feature>
<dbReference type="AlphaFoldDB" id="A0A9X2LXP2"/>
<keyword evidence="3" id="KW-1185">Reference proteome</keyword>
<reference evidence="2" key="1">
    <citation type="submission" date="2022-06" db="EMBL/GenBank/DDBJ databases">
        <title>WGS of actinobacteria.</title>
        <authorList>
            <person name="Thawai C."/>
        </authorList>
    </citation>
    <scope>NUCLEOTIDE SEQUENCE</scope>
    <source>
        <strain evidence="2">DSM 42010</strain>
    </source>
</reference>
<dbReference type="EMBL" id="JANIIC010000023">
    <property type="protein sequence ID" value="MCQ8831366.1"/>
    <property type="molecule type" value="Genomic_DNA"/>
</dbReference>
<name>A0A9X2LXP2_STRMQ</name>
<organism evidence="2 3">
    <name type="scientific">Streptomyces malaysiensis subsp. samsunensis</name>
    <dbReference type="NCBI Taxonomy" id="459658"/>
    <lineage>
        <taxon>Bacteria</taxon>
        <taxon>Bacillati</taxon>
        <taxon>Actinomycetota</taxon>
        <taxon>Actinomycetes</taxon>
        <taxon>Kitasatosporales</taxon>
        <taxon>Streptomycetaceae</taxon>
        <taxon>Streptomyces</taxon>
        <taxon>Streptomyces violaceusniger group</taxon>
    </lineage>
</organism>
<dbReference type="PROSITE" id="PS51318">
    <property type="entry name" value="TAT"/>
    <property type="match status" value="1"/>
</dbReference>
<protein>
    <submittedName>
        <fullName evidence="2">Spore-associated protein A</fullName>
    </submittedName>
</protein>
<dbReference type="InterPro" id="IPR006311">
    <property type="entry name" value="TAT_signal"/>
</dbReference>
<evidence type="ECO:0000313" key="2">
    <source>
        <dbReference type="EMBL" id="MCQ8831366.1"/>
    </source>
</evidence>
<proteinExistence type="predicted"/>
<feature type="chain" id="PRO_5040881271" evidence="1">
    <location>
        <begin position="31"/>
        <end position="149"/>
    </location>
</feature>
<sequence length="149" mass="15232">MNLSRRMAATAVLATAAIAGTVAITPQASAAATAAYNGVCGTGYKVVNSAPIGSKGTVFLTYNSAKGKNCVVTVRNATGKPVPMFAYLYVQGADESAEDGGAYTSYAGPVYGDGRGKCVDWAGGIENQSTWTYGSNCGSLTAHRVTKGW</sequence>